<reference evidence="4" key="2">
    <citation type="submission" date="2020-09" db="EMBL/GenBank/DDBJ databases">
        <authorList>
            <person name="Sun Q."/>
            <person name="Zhou Y."/>
        </authorList>
    </citation>
    <scope>NUCLEOTIDE SEQUENCE</scope>
    <source>
        <strain evidence="4">CGMCC 1.10998</strain>
    </source>
</reference>
<dbReference type="SMART" id="SM00490">
    <property type="entry name" value="HELICc"/>
    <property type="match status" value="1"/>
</dbReference>
<dbReference type="PROSITE" id="PS51194">
    <property type="entry name" value="HELICASE_CTER"/>
    <property type="match status" value="1"/>
</dbReference>
<evidence type="ECO:0000259" key="3">
    <source>
        <dbReference type="PROSITE" id="PS51194"/>
    </source>
</evidence>
<keyword evidence="4" id="KW-0547">Nucleotide-binding</keyword>
<organism evidence="4 5">
    <name type="scientific">Undibacterium terreum</name>
    <dbReference type="NCBI Taxonomy" id="1224302"/>
    <lineage>
        <taxon>Bacteria</taxon>
        <taxon>Pseudomonadati</taxon>
        <taxon>Pseudomonadota</taxon>
        <taxon>Betaproteobacteria</taxon>
        <taxon>Burkholderiales</taxon>
        <taxon>Oxalobacteraceae</taxon>
        <taxon>Undibacterium</taxon>
    </lineage>
</organism>
<keyword evidence="4" id="KW-0347">Helicase</keyword>
<keyword evidence="4" id="KW-0067">ATP-binding</keyword>
<accession>A0A916U7R5</accession>
<name>A0A916U7R5_9BURK</name>
<evidence type="ECO:0000259" key="2">
    <source>
        <dbReference type="PROSITE" id="PS51192"/>
    </source>
</evidence>
<proteinExistence type="predicted"/>
<dbReference type="EMBL" id="BMED01000001">
    <property type="protein sequence ID" value="GGC62935.1"/>
    <property type="molecule type" value="Genomic_DNA"/>
</dbReference>
<keyword evidence="1" id="KW-0378">Hydrolase</keyword>
<dbReference type="PROSITE" id="PS51192">
    <property type="entry name" value="HELICASE_ATP_BIND_1"/>
    <property type="match status" value="1"/>
</dbReference>
<dbReference type="Pfam" id="PF00271">
    <property type="entry name" value="Helicase_C"/>
    <property type="match status" value="1"/>
</dbReference>
<evidence type="ECO:0000313" key="4">
    <source>
        <dbReference type="EMBL" id="GGC62935.1"/>
    </source>
</evidence>
<dbReference type="InterPro" id="IPR038718">
    <property type="entry name" value="SNF2-like_sf"/>
</dbReference>
<dbReference type="InterPro" id="IPR000330">
    <property type="entry name" value="SNF2_N"/>
</dbReference>
<feature type="domain" description="Helicase C-terminal" evidence="3">
    <location>
        <begin position="660"/>
        <end position="810"/>
    </location>
</feature>
<evidence type="ECO:0000256" key="1">
    <source>
        <dbReference type="ARBA" id="ARBA00022801"/>
    </source>
</evidence>
<reference evidence="4" key="1">
    <citation type="journal article" date="2014" name="Int. J. Syst. Evol. Microbiol.">
        <title>Complete genome sequence of Corynebacterium casei LMG S-19264T (=DSM 44701T), isolated from a smear-ripened cheese.</title>
        <authorList>
            <consortium name="US DOE Joint Genome Institute (JGI-PGF)"/>
            <person name="Walter F."/>
            <person name="Albersmeier A."/>
            <person name="Kalinowski J."/>
            <person name="Ruckert C."/>
        </authorList>
    </citation>
    <scope>NUCLEOTIDE SEQUENCE</scope>
    <source>
        <strain evidence="4">CGMCC 1.10998</strain>
    </source>
</reference>
<dbReference type="Gene3D" id="3.40.50.300">
    <property type="entry name" value="P-loop containing nucleotide triphosphate hydrolases"/>
    <property type="match status" value="1"/>
</dbReference>
<dbReference type="PANTHER" id="PTHR10799">
    <property type="entry name" value="SNF2/RAD54 HELICASE FAMILY"/>
    <property type="match status" value="1"/>
</dbReference>
<keyword evidence="5" id="KW-1185">Reference proteome</keyword>
<comment type="caution">
    <text evidence="4">The sequence shown here is derived from an EMBL/GenBank/DDBJ whole genome shotgun (WGS) entry which is preliminary data.</text>
</comment>
<dbReference type="GO" id="GO:0016787">
    <property type="term" value="F:hydrolase activity"/>
    <property type="evidence" value="ECO:0007669"/>
    <property type="project" value="UniProtKB-KW"/>
</dbReference>
<dbReference type="InterPro" id="IPR049730">
    <property type="entry name" value="SNF2/RAD54-like_C"/>
</dbReference>
<dbReference type="CDD" id="cd18793">
    <property type="entry name" value="SF2_C_SNF"/>
    <property type="match status" value="1"/>
</dbReference>
<dbReference type="InterPro" id="IPR014001">
    <property type="entry name" value="Helicase_ATP-bd"/>
</dbReference>
<dbReference type="Proteomes" id="UP000637423">
    <property type="component" value="Unassembled WGS sequence"/>
</dbReference>
<sequence>MVSMASIELPGHFRPRMTLHTLGRGDGLLGMRPSGGFGPRGGSVTVVQIDWLYTTETGLRWETPAPTALLNRRPKSTQELTDAHGTSVTLLRDLGAEADALDKVWELDLHPVPAESLQWRTEEAGMLHGPLWSLLQEGFFADFWAEQLPALQAQGWSVVVRPGFAHESVPVEAWHLIVNPDTAEILGKEVAAAMRGRPTEITALGLPAREGSWMLSLGVEIDGQMLDLVPMLANLLQRDARWLSASQVATIDDLAVITLRAPGGKRIDALAAPLKAIVGNMLELLTDIQQKEGPLQLSSWDAYRLEALRQSLLDTQQARAGMHGSWQLQGDAGLRTLAKRLQGTGGPKTISAPEGLGISLRPYQLHGVAWLQYLREQHLAGILADDMGLGKTAQALAHLLIEKQSGRMDCPALIVLPTSLIFNWQAEARRMAPSLRVLTLQGPEREQDFGEMAGHDLVLTTYPLLWRDIDALTAQQFHMLILDEAQTVKNAAGRSADAVRRIRARHRLCITGTPLENHLGELWTQFDFLMPGFLGDMRSFMRLWRRPIEVNGETLRAQLLAQRVRPFILRRRKQDVATELPPRVEVVKRLQLRGKQRDLYESVRVAADEQVRRILQRKGFSGAQITILDALLKLRQVCCDPRLLKGAKDSGEMERAKLEMLADLLPALVNEGRRVLVFSQFTEMLELIEAELDALELPWLSLTGKTPVSKRGAVVAQFQAKEVPILLISLKAGGVGLNLTAADTVIHMDPWWNPAVEEQATARAHRIGQDQTVFVYKLVVEGSIEERILDLQARKAALAEGVLGSDGALAPKFNADDLQALLAPLSAAGAAEK</sequence>
<dbReference type="InterPro" id="IPR001650">
    <property type="entry name" value="Helicase_C-like"/>
</dbReference>
<feature type="domain" description="Helicase ATP-binding" evidence="2">
    <location>
        <begin position="372"/>
        <end position="532"/>
    </location>
</feature>
<dbReference type="CDD" id="cd18012">
    <property type="entry name" value="DEXQc_arch_SWI2_SNF2"/>
    <property type="match status" value="1"/>
</dbReference>
<dbReference type="GO" id="GO:0005524">
    <property type="term" value="F:ATP binding"/>
    <property type="evidence" value="ECO:0007669"/>
    <property type="project" value="InterPro"/>
</dbReference>
<gene>
    <name evidence="4" type="ORF">GCM10011396_07390</name>
</gene>
<evidence type="ECO:0000313" key="5">
    <source>
        <dbReference type="Proteomes" id="UP000637423"/>
    </source>
</evidence>
<protein>
    <submittedName>
        <fullName evidence="4">Helicase</fullName>
    </submittedName>
</protein>
<dbReference type="SUPFAM" id="SSF52540">
    <property type="entry name" value="P-loop containing nucleoside triphosphate hydrolases"/>
    <property type="match status" value="2"/>
</dbReference>
<dbReference type="Pfam" id="PF00176">
    <property type="entry name" value="SNF2-rel_dom"/>
    <property type="match status" value="1"/>
</dbReference>
<dbReference type="InterPro" id="IPR027417">
    <property type="entry name" value="P-loop_NTPase"/>
</dbReference>
<dbReference type="AlphaFoldDB" id="A0A916U7R5"/>
<dbReference type="Gene3D" id="3.40.50.10810">
    <property type="entry name" value="Tandem AAA-ATPase domain"/>
    <property type="match status" value="1"/>
</dbReference>
<dbReference type="GO" id="GO:0004386">
    <property type="term" value="F:helicase activity"/>
    <property type="evidence" value="ECO:0007669"/>
    <property type="project" value="UniProtKB-KW"/>
</dbReference>
<dbReference type="SMART" id="SM00487">
    <property type="entry name" value="DEXDc"/>
    <property type="match status" value="1"/>
</dbReference>